<dbReference type="CDD" id="cd10959">
    <property type="entry name" value="CE4_NodB_like_3"/>
    <property type="match status" value="1"/>
</dbReference>
<dbReference type="GO" id="GO:0005975">
    <property type="term" value="P:carbohydrate metabolic process"/>
    <property type="evidence" value="ECO:0007669"/>
    <property type="project" value="InterPro"/>
</dbReference>
<keyword evidence="1" id="KW-0472">Membrane</keyword>
<dbReference type="InterPro" id="IPR050248">
    <property type="entry name" value="Polysacc_deacetylase_ArnD"/>
</dbReference>
<keyword evidence="4" id="KW-1185">Reference proteome</keyword>
<name>A0A8J2YGC7_9BACL</name>
<proteinExistence type="predicted"/>
<gene>
    <name evidence="3" type="ORF">GCM10011391_11140</name>
</gene>
<dbReference type="Proteomes" id="UP000628775">
    <property type="component" value="Unassembled WGS sequence"/>
</dbReference>
<keyword evidence="1" id="KW-1133">Transmembrane helix</keyword>
<organism evidence="3 4">
    <name type="scientific">Pullulanibacillus camelliae</name>
    <dbReference type="NCBI Taxonomy" id="1707096"/>
    <lineage>
        <taxon>Bacteria</taxon>
        <taxon>Bacillati</taxon>
        <taxon>Bacillota</taxon>
        <taxon>Bacilli</taxon>
        <taxon>Bacillales</taxon>
        <taxon>Sporolactobacillaceae</taxon>
        <taxon>Pullulanibacillus</taxon>
    </lineage>
</organism>
<dbReference type="Pfam" id="PF01522">
    <property type="entry name" value="Polysacc_deac_1"/>
    <property type="match status" value="1"/>
</dbReference>
<dbReference type="GO" id="GO:0016810">
    <property type="term" value="F:hydrolase activity, acting on carbon-nitrogen (but not peptide) bonds"/>
    <property type="evidence" value="ECO:0007669"/>
    <property type="project" value="InterPro"/>
</dbReference>
<dbReference type="PANTHER" id="PTHR10587">
    <property type="entry name" value="GLYCOSYL TRANSFERASE-RELATED"/>
    <property type="match status" value="1"/>
</dbReference>
<dbReference type="InterPro" id="IPR011330">
    <property type="entry name" value="Glyco_hydro/deAcase_b/a-brl"/>
</dbReference>
<feature type="transmembrane region" description="Helical" evidence="1">
    <location>
        <begin position="6"/>
        <end position="28"/>
    </location>
</feature>
<dbReference type="PROSITE" id="PS51677">
    <property type="entry name" value="NODB"/>
    <property type="match status" value="1"/>
</dbReference>
<dbReference type="PANTHER" id="PTHR10587:SF137">
    <property type="entry name" value="4-DEOXY-4-FORMAMIDO-L-ARABINOSE-PHOSPHOUNDECAPRENOL DEFORMYLASE ARND-RELATED"/>
    <property type="match status" value="1"/>
</dbReference>
<evidence type="ECO:0000313" key="3">
    <source>
        <dbReference type="EMBL" id="GGE34205.1"/>
    </source>
</evidence>
<accession>A0A8J2YGC7</accession>
<keyword evidence="1" id="KW-0812">Transmembrane</keyword>
<sequence>MVGLYFILCIALIILCLFLLYAILPTVIMRTFAIGLFKQSTVKGKVALTFDDGPDPRYTPELLDVLRTYNVQATFFVVGENAERYPEIIKRMHNEGHAIGIHHYQHRNNWFLTPAGTRQQCVQTAEIIQQITGKTPDYYRPPWGALNLFTFWAARPFKIVIWSAILGDWKLNLGKERLTERLHAHIHDGAVIVLHDANNTPGADDGAAAHTVAALKAFLPEVYKAYDFITIDEIMRLEEARKAQ</sequence>
<dbReference type="AlphaFoldDB" id="A0A8J2YGC7"/>
<comment type="caution">
    <text evidence="3">The sequence shown here is derived from an EMBL/GenBank/DDBJ whole genome shotgun (WGS) entry which is preliminary data.</text>
</comment>
<evidence type="ECO:0000259" key="2">
    <source>
        <dbReference type="PROSITE" id="PS51677"/>
    </source>
</evidence>
<dbReference type="InterPro" id="IPR002509">
    <property type="entry name" value="NODB_dom"/>
</dbReference>
<protein>
    <submittedName>
        <fullName evidence="3">Polysaccharide deacetylase familiy protein</fullName>
    </submittedName>
</protein>
<evidence type="ECO:0000313" key="4">
    <source>
        <dbReference type="Proteomes" id="UP000628775"/>
    </source>
</evidence>
<reference evidence="3" key="1">
    <citation type="journal article" date="2014" name="Int. J. Syst. Evol. Microbiol.">
        <title>Complete genome sequence of Corynebacterium casei LMG S-19264T (=DSM 44701T), isolated from a smear-ripened cheese.</title>
        <authorList>
            <consortium name="US DOE Joint Genome Institute (JGI-PGF)"/>
            <person name="Walter F."/>
            <person name="Albersmeier A."/>
            <person name="Kalinowski J."/>
            <person name="Ruckert C."/>
        </authorList>
    </citation>
    <scope>NUCLEOTIDE SEQUENCE</scope>
    <source>
        <strain evidence="3">CGMCC 1.15371</strain>
    </source>
</reference>
<dbReference type="Gene3D" id="3.20.20.370">
    <property type="entry name" value="Glycoside hydrolase/deacetylase"/>
    <property type="match status" value="1"/>
</dbReference>
<feature type="domain" description="NodB homology" evidence="2">
    <location>
        <begin position="44"/>
        <end position="231"/>
    </location>
</feature>
<evidence type="ECO:0000256" key="1">
    <source>
        <dbReference type="SAM" id="Phobius"/>
    </source>
</evidence>
<reference evidence="3" key="2">
    <citation type="submission" date="2020-09" db="EMBL/GenBank/DDBJ databases">
        <authorList>
            <person name="Sun Q."/>
            <person name="Zhou Y."/>
        </authorList>
    </citation>
    <scope>NUCLEOTIDE SEQUENCE</scope>
    <source>
        <strain evidence="3">CGMCC 1.15371</strain>
    </source>
</reference>
<dbReference type="EMBL" id="BMIR01000003">
    <property type="protein sequence ID" value="GGE34205.1"/>
    <property type="molecule type" value="Genomic_DNA"/>
</dbReference>
<dbReference type="SUPFAM" id="SSF88713">
    <property type="entry name" value="Glycoside hydrolase/deacetylase"/>
    <property type="match status" value="1"/>
</dbReference>
<dbReference type="RefSeq" id="WP_188690350.1">
    <property type="nucleotide sequence ID" value="NZ_BMIR01000003.1"/>
</dbReference>